<evidence type="ECO:0000256" key="1">
    <source>
        <dbReference type="SAM" id="MobiDB-lite"/>
    </source>
</evidence>
<dbReference type="Pfam" id="PF11832">
    <property type="entry name" value="DUF3352"/>
    <property type="match status" value="1"/>
</dbReference>
<feature type="transmembrane region" description="Helical" evidence="2">
    <location>
        <begin position="130"/>
        <end position="152"/>
    </location>
</feature>
<evidence type="ECO:0000313" key="4">
    <source>
        <dbReference type="Proteomes" id="UP001500363"/>
    </source>
</evidence>
<dbReference type="RefSeq" id="WP_344169590.1">
    <property type="nucleotide sequence ID" value="NZ_BAAANC010000001.1"/>
</dbReference>
<accession>A0ABN2A829</accession>
<name>A0ABN2A829_9ACTN</name>
<organism evidence="3 4">
    <name type="scientific">Kribbella lupini</name>
    <dbReference type="NCBI Taxonomy" id="291602"/>
    <lineage>
        <taxon>Bacteria</taxon>
        <taxon>Bacillati</taxon>
        <taxon>Actinomycetota</taxon>
        <taxon>Actinomycetes</taxon>
        <taxon>Propionibacteriales</taxon>
        <taxon>Kribbellaceae</taxon>
        <taxon>Kribbella</taxon>
    </lineage>
</organism>
<dbReference type="InterPro" id="IPR021787">
    <property type="entry name" value="DUF3352"/>
</dbReference>
<comment type="caution">
    <text evidence="3">The sequence shown here is derived from an EMBL/GenBank/DDBJ whole genome shotgun (WGS) entry which is preliminary data.</text>
</comment>
<sequence>MSDQTNPPVYPHQPGATGGQPGPNGPYPAPGTQSQQFGAQGNQGLWPQGGGQPPQQGGQPPYQGQPQPGYQGQPQYGQPPVQQYGQPQQPPYGQPQYGGPQGDGGQPPYGPGYGQAQQWQPEPPKRRNKWIPLVAVVAVLAVLGGGGLFAYARLNGGGGQPAEVLPGTAVAYARIDLNPSAGQRVAALRYLMKFPSAKERIGLTSDNDDLRQKLFELLKKEAGDDLADVDFEKDVKPWLGDRAGLAALPPSGDRKSPDVVVAVQVKSEDKANAGLDKLFAKEDEKPGRVFTDGYVLLGDNQALVESAASTAKDSPLSENSKFDGDMSALGEQGFASFWADTAGLALISDRKLTEEQRKALPAGSMAAALRFDASYVELKGVVRSDQTVKTGAADAGDVLAKLPESSAGGIAVSGGSELVDTAWAQMKKSSGLDLEELTSGFTDQYGIVLPDDLKTLLGKNFAVAIDRNDDDGPKIGLRSETDPAKAGEVVDKAMRLLRERSRLNIPIEKAQDGGTLVVATDKAYAEQMLKGGSLGESDSFKQAIPDTKGAVLAAYVDFDGIGALTEELKANKDAAALRSAGVTIRHTEGGQADFTLRVVAK</sequence>
<dbReference type="Proteomes" id="UP001500363">
    <property type="component" value="Unassembled WGS sequence"/>
</dbReference>
<gene>
    <name evidence="3" type="ORF">GCM10009741_08470</name>
</gene>
<evidence type="ECO:0000313" key="3">
    <source>
        <dbReference type="EMBL" id="GAA1513054.1"/>
    </source>
</evidence>
<protein>
    <recommendedName>
        <fullName evidence="5">DUF3352 domain-containing protein</fullName>
    </recommendedName>
</protein>
<proteinExistence type="predicted"/>
<evidence type="ECO:0000256" key="2">
    <source>
        <dbReference type="SAM" id="Phobius"/>
    </source>
</evidence>
<feature type="compositionally biased region" description="Low complexity" evidence="1">
    <location>
        <begin position="53"/>
        <end position="87"/>
    </location>
</feature>
<keyword evidence="4" id="KW-1185">Reference proteome</keyword>
<feature type="compositionally biased region" description="Gly residues" evidence="1">
    <location>
        <begin position="99"/>
        <end position="113"/>
    </location>
</feature>
<dbReference type="EMBL" id="BAAANC010000001">
    <property type="protein sequence ID" value="GAA1513054.1"/>
    <property type="molecule type" value="Genomic_DNA"/>
</dbReference>
<keyword evidence="2" id="KW-0472">Membrane</keyword>
<feature type="compositionally biased region" description="Polar residues" evidence="1">
    <location>
        <begin position="31"/>
        <end position="45"/>
    </location>
</feature>
<evidence type="ECO:0008006" key="5">
    <source>
        <dbReference type="Google" id="ProtNLM"/>
    </source>
</evidence>
<keyword evidence="2" id="KW-1133">Transmembrane helix</keyword>
<keyword evidence="2" id="KW-0812">Transmembrane</keyword>
<feature type="region of interest" description="Disordered" evidence="1">
    <location>
        <begin position="1"/>
        <end position="124"/>
    </location>
</feature>
<reference evidence="3 4" key="1">
    <citation type="journal article" date="2019" name="Int. J. Syst. Evol. Microbiol.">
        <title>The Global Catalogue of Microorganisms (GCM) 10K type strain sequencing project: providing services to taxonomists for standard genome sequencing and annotation.</title>
        <authorList>
            <consortium name="The Broad Institute Genomics Platform"/>
            <consortium name="The Broad Institute Genome Sequencing Center for Infectious Disease"/>
            <person name="Wu L."/>
            <person name="Ma J."/>
        </authorList>
    </citation>
    <scope>NUCLEOTIDE SEQUENCE [LARGE SCALE GENOMIC DNA]</scope>
    <source>
        <strain evidence="3 4">JCM 14303</strain>
    </source>
</reference>